<dbReference type="GO" id="GO:0000176">
    <property type="term" value="C:nuclear exosome (RNase complex)"/>
    <property type="evidence" value="ECO:0007669"/>
    <property type="project" value="TreeGrafter"/>
</dbReference>
<dbReference type="GO" id="GO:0071028">
    <property type="term" value="P:nuclear mRNA surveillance"/>
    <property type="evidence" value="ECO:0007669"/>
    <property type="project" value="TreeGrafter"/>
</dbReference>
<evidence type="ECO:0000256" key="1">
    <source>
        <dbReference type="ARBA" id="ARBA00004496"/>
    </source>
</evidence>
<dbReference type="GO" id="GO:0000177">
    <property type="term" value="C:cytoplasmic exosome (RNase complex)"/>
    <property type="evidence" value="ECO:0007669"/>
    <property type="project" value="TreeGrafter"/>
</dbReference>
<dbReference type="STRING" id="70667.A0A183T033"/>
<dbReference type="GO" id="GO:0034476">
    <property type="term" value="P:U5 snRNA 3'-end processing"/>
    <property type="evidence" value="ECO:0007669"/>
    <property type="project" value="TreeGrafter"/>
</dbReference>
<evidence type="ECO:0000313" key="9">
    <source>
        <dbReference type="Proteomes" id="UP000275846"/>
    </source>
</evidence>
<accession>A0A183T033</accession>
<reference evidence="10" key="1">
    <citation type="submission" date="2016-06" db="UniProtKB">
        <authorList>
            <consortium name="WormBaseParasite"/>
        </authorList>
    </citation>
    <scope>IDENTIFICATION</scope>
</reference>
<sequence>MGSDLQWIVYSSVTRNASSSYKARRLVIVPPGYIYLGCRLDGRSEKDYRPVEVMTGILNHSAGSARVKLMASVFQGGTSVVSCVTIEIGSPSFDQPHQGRLIIDVEWQEFNVASPTATPKFSGKSGSEIADSLKATLSSAFTPGCLPLELLCIQPGKQCWVLYVDLLLLESDGNLLDAASLAIVAAVRTLKLPSSLSSKIPDGNLSTKNVPLFVTVHKIGNAFVVDATREEEACSLSRCSRSSAFEIVVTFVLEEQICHLLPHGVFALLTRIPLLQRRLEGCDEVFWSSLSRVEFCVIG</sequence>
<evidence type="ECO:0000256" key="5">
    <source>
        <dbReference type="ARBA" id="ARBA00022835"/>
    </source>
</evidence>
<dbReference type="OrthoDB" id="272245at2759"/>
<dbReference type="GO" id="GO:0034473">
    <property type="term" value="P:U1 snRNA 3'-end processing"/>
    <property type="evidence" value="ECO:0007669"/>
    <property type="project" value="TreeGrafter"/>
</dbReference>
<keyword evidence="9" id="KW-1185">Reference proteome</keyword>
<dbReference type="Pfam" id="PF01138">
    <property type="entry name" value="RNase_PH"/>
    <property type="match status" value="1"/>
</dbReference>
<organism evidence="10">
    <name type="scientific">Schistocephalus solidus</name>
    <name type="common">Tapeworm</name>
    <dbReference type="NCBI Taxonomy" id="70667"/>
    <lineage>
        <taxon>Eukaryota</taxon>
        <taxon>Metazoa</taxon>
        <taxon>Spiralia</taxon>
        <taxon>Lophotrochozoa</taxon>
        <taxon>Platyhelminthes</taxon>
        <taxon>Cestoda</taxon>
        <taxon>Eucestoda</taxon>
        <taxon>Diphyllobothriidea</taxon>
        <taxon>Diphyllobothriidae</taxon>
        <taxon>Schistocephalus</taxon>
    </lineage>
</organism>
<evidence type="ECO:0000259" key="7">
    <source>
        <dbReference type="Pfam" id="PF01138"/>
    </source>
</evidence>
<evidence type="ECO:0000256" key="6">
    <source>
        <dbReference type="ARBA" id="ARBA00042523"/>
    </source>
</evidence>
<dbReference type="GO" id="GO:0034475">
    <property type="term" value="P:U4 snRNA 3'-end processing"/>
    <property type="evidence" value="ECO:0007669"/>
    <property type="project" value="TreeGrafter"/>
</dbReference>
<evidence type="ECO:0000256" key="4">
    <source>
        <dbReference type="ARBA" id="ARBA00022490"/>
    </source>
</evidence>
<dbReference type="GO" id="GO:0071035">
    <property type="term" value="P:nuclear polyadenylation-dependent rRNA catabolic process"/>
    <property type="evidence" value="ECO:0007669"/>
    <property type="project" value="TreeGrafter"/>
</dbReference>
<dbReference type="Gene3D" id="3.30.230.70">
    <property type="entry name" value="GHMP Kinase, N-terminal domain"/>
    <property type="match status" value="1"/>
</dbReference>
<reference evidence="8 9" key="2">
    <citation type="submission" date="2018-11" db="EMBL/GenBank/DDBJ databases">
        <authorList>
            <consortium name="Pathogen Informatics"/>
        </authorList>
    </citation>
    <scope>NUCLEOTIDE SEQUENCE [LARGE SCALE GENOMIC DNA]</scope>
    <source>
        <strain evidence="8 9">NST_G2</strain>
    </source>
</reference>
<dbReference type="InterPro" id="IPR001247">
    <property type="entry name" value="ExoRNase_PH_dom1"/>
</dbReference>
<dbReference type="InterPro" id="IPR027408">
    <property type="entry name" value="PNPase/RNase_PH_dom_sf"/>
</dbReference>
<dbReference type="GO" id="GO:0000467">
    <property type="term" value="P:exonucleolytic trimming to generate mature 3'-end of 5.8S rRNA from tricistronic rRNA transcript (SSU-rRNA, 5.8S rRNA, LSU-rRNA)"/>
    <property type="evidence" value="ECO:0007669"/>
    <property type="project" value="TreeGrafter"/>
</dbReference>
<evidence type="ECO:0000256" key="3">
    <source>
        <dbReference type="ARBA" id="ARBA00006678"/>
    </source>
</evidence>
<dbReference type="EMBL" id="UYSU01035478">
    <property type="protein sequence ID" value="VDL96216.1"/>
    <property type="molecule type" value="Genomic_DNA"/>
</dbReference>
<protein>
    <recommendedName>
        <fullName evidence="6">Ribosomal RNA-processing protein 42</fullName>
    </recommendedName>
</protein>
<proteinExistence type="inferred from homology"/>
<evidence type="ECO:0000313" key="10">
    <source>
        <dbReference type="WBParaSite" id="SSLN_0001019501-mRNA-1"/>
    </source>
</evidence>
<dbReference type="AlphaFoldDB" id="A0A183T033"/>
<dbReference type="GO" id="GO:0071038">
    <property type="term" value="P:TRAMP-dependent tRNA surveillance pathway"/>
    <property type="evidence" value="ECO:0007669"/>
    <property type="project" value="TreeGrafter"/>
</dbReference>
<comment type="subcellular location">
    <subcellularLocation>
        <location evidence="1">Cytoplasm</location>
    </subcellularLocation>
    <subcellularLocation>
        <location evidence="2">Nucleus</location>
        <location evidence="2">Nucleolus</location>
    </subcellularLocation>
</comment>
<dbReference type="GO" id="GO:0016075">
    <property type="term" value="P:rRNA catabolic process"/>
    <property type="evidence" value="ECO:0007669"/>
    <property type="project" value="TreeGrafter"/>
</dbReference>
<evidence type="ECO:0000256" key="2">
    <source>
        <dbReference type="ARBA" id="ARBA00004604"/>
    </source>
</evidence>
<dbReference type="WBParaSite" id="SSLN_0001019501-mRNA-1">
    <property type="protein sequence ID" value="SSLN_0001019501-mRNA-1"/>
    <property type="gene ID" value="SSLN_0001019501"/>
</dbReference>
<name>A0A183T033_SCHSO</name>
<dbReference type="GO" id="GO:0005730">
    <property type="term" value="C:nucleolus"/>
    <property type="evidence" value="ECO:0007669"/>
    <property type="project" value="UniProtKB-SubCell"/>
</dbReference>
<evidence type="ECO:0000313" key="8">
    <source>
        <dbReference type="EMBL" id="VDL96216.1"/>
    </source>
</evidence>
<feature type="domain" description="Exoribonuclease phosphorolytic" evidence="7">
    <location>
        <begin position="48"/>
        <end position="193"/>
    </location>
</feature>
<gene>
    <name evidence="8" type="ORF">SSLN_LOCUS9831</name>
</gene>
<comment type="similarity">
    <text evidence="3">Belongs to the RNase PH family.</text>
</comment>
<dbReference type="GO" id="GO:0035925">
    <property type="term" value="F:mRNA 3'-UTR AU-rich region binding"/>
    <property type="evidence" value="ECO:0007669"/>
    <property type="project" value="TreeGrafter"/>
</dbReference>
<keyword evidence="5" id="KW-0271">Exosome</keyword>
<keyword evidence="4" id="KW-0963">Cytoplasm</keyword>
<dbReference type="Proteomes" id="UP000275846">
    <property type="component" value="Unassembled WGS sequence"/>
</dbReference>
<dbReference type="SUPFAM" id="SSF54211">
    <property type="entry name" value="Ribosomal protein S5 domain 2-like"/>
    <property type="match status" value="1"/>
</dbReference>
<dbReference type="PANTHER" id="PTHR11097">
    <property type="entry name" value="EXOSOME COMPLEX EXONUCLEASE RIBOSOMAL RNA PROCESSING PROTEIN"/>
    <property type="match status" value="1"/>
</dbReference>
<dbReference type="InterPro" id="IPR020568">
    <property type="entry name" value="Ribosomal_Su5_D2-typ_SF"/>
</dbReference>
<dbReference type="PANTHER" id="PTHR11097:SF8">
    <property type="entry name" value="EXOSOME COMPLEX COMPONENT RRP42"/>
    <property type="match status" value="1"/>
</dbReference>
<dbReference type="InterPro" id="IPR050590">
    <property type="entry name" value="Exosome_comp_Rrp42_subfam"/>
</dbReference>